<feature type="domain" description="UvrD-like helicase ATP-binding" evidence="16">
    <location>
        <begin position="1"/>
        <end position="245"/>
    </location>
</feature>
<evidence type="ECO:0000313" key="18">
    <source>
        <dbReference type="EMBL" id="KLN53935.1"/>
    </source>
</evidence>
<dbReference type="EC" id="5.6.2.4" evidence="13"/>
<keyword evidence="4" id="KW-0227">DNA damage</keyword>
<comment type="caution">
    <text evidence="18">The sequence shown here is derived from an EMBL/GenBank/DDBJ whole genome shotgun (WGS) entry which is preliminary data.</text>
</comment>
<comment type="caution">
    <text evidence="15">Lacks conserved residue(s) required for the propagation of feature annotation.</text>
</comment>
<dbReference type="AlphaFoldDB" id="A0A0H2MA99"/>
<reference evidence="18 19" key="1">
    <citation type="submission" date="2015-03" db="EMBL/GenBank/DDBJ databases">
        <title>Genome sequence of Variovorax paradoxus TBEA6.</title>
        <authorList>
            <person name="Poehlein A."/>
            <person name="Schuldes J."/>
            <person name="Wuebbeler J.H."/>
            <person name="Hiessl S."/>
            <person name="Steinbuechel A."/>
            <person name="Daniel R."/>
        </authorList>
    </citation>
    <scope>NUCLEOTIDE SEQUENCE [LARGE SCALE GENOMIC DNA]</scope>
    <source>
        <strain evidence="18 19">TBEA6</strain>
    </source>
</reference>
<dbReference type="GO" id="GO:0005829">
    <property type="term" value="C:cytosol"/>
    <property type="evidence" value="ECO:0007669"/>
    <property type="project" value="TreeGrafter"/>
</dbReference>
<dbReference type="InterPro" id="IPR038726">
    <property type="entry name" value="PDDEXK_AddAB-type"/>
</dbReference>
<keyword evidence="19" id="KW-1185">Reference proteome</keyword>
<keyword evidence="6 15" id="KW-0347">Helicase</keyword>
<sequence length="921" mass="103098">MAQGVAAESIVAITFTEKAADSIKRRIASVLVRTGQSPNLIGQMFIGTIHAFCQNVLADSDAVFRQYDVLDANRFMLYLMSRYYNLGIAELRGRYKDKYFETLEQVRNAWNILRDEGMSIDEVRARDEQLGTTLAAIRDGLVQDQFIDFASMVREVADRVRTAGRVRERLGAVRHLLVDEYQDVSGAQEELITAVHQLGGSIFVVGDDDQSIYGWRGAYVANILEFEQRYADVHRHVLATNFRSTRAIVEVSNAFAASQLGPQRLPKTPRPYADASPRQLVVHHFPTRQDEAEWVADRIRALIGTEYRRNADSAPRGLTPADFAILMRSTKSEEQDGNPRHAAFSNALRARGIDFTLSAGGSVFDRPAVNALREVFSTLEQGAMDRNQADALIAQHVRPAYPRVNVRRTYEVLANWGRRIHQPPGAARQRLFPQSLLIDLLEAFDVANSGFDENVMRDIGLFSRMLQDVESVYLSVDSTQRFRSVVRFLQQVAERGYDVSTEDVITRPNAVTVSTVHQVKGLEFPVVFVVDVVPGRFPNRQMAFECALPDDLMAPALQRGAYGNSVAAEARLFYTALTRAERFLHVTGATLLPNGKQRKRQSPFAAALRDDELCNSPDRTPEELVAAPPRQEVDEATLPTSFSDIKYYLSCPMDYRFRKSFGFSPPVPELFGYGRVVHVAIEKLHEIFRDRAPTREEASDIAEQNFHLKHIAPSRDPETRPGAYEQAKNKARQIAGEYVEQYAADFVNQRQVEVRFEIPARGCLITGSIDLLMRCNDAGEFVEAHVLDFKTMEGGANPLNNAQLDWRELSLQVQLYAKAAREVFGENAATGSIHLLKDNQRVEVPIDAGSVQAAVENVEWAVQGILEQDFPMRPSAKKCEECDFNRLCAQRMEQFRTGAGVPLPIMTPAGPHAAAAINVAT</sequence>
<evidence type="ECO:0000259" key="17">
    <source>
        <dbReference type="PROSITE" id="PS51217"/>
    </source>
</evidence>
<dbReference type="Pfam" id="PF12705">
    <property type="entry name" value="PDDEXK_1"/>
    <property type="match status" value="1"/>
</dbReference>
<evidence type="ECO:0000259" key="16">
    <source>
        <dbReference type="PROSITE" id="PS51198"/>
    </source>
</evidence>
<dbReference type="InterPro" id="IPR014016">
    <property type="entry name" value="UvrD-like_ATP-bd"/>
</dbReference>
<dbReference type="GO" id="GO:0000725">
    <property type="term" value="P:recombinational repair"/>
    <property type="evidence" value="ECO:0007669"/>
    <property type="project" value="TreeGrafter"/>
</dbReference>
<dbReference type="InterPro" id="IPR013986">
    <property type="entry name" value="DExx_box_DNA_helicase_dom_sf"/>
</dbReference>
<dbReference type="GO" id="GO:0004527">
    <property type="term" value="F:exonuclease activity"/>
    <property type="evidence" value="ECO:0007669"/>
    <property type="project" value="UniProtKB-KW"/>
</dbReference>
<evidence type="ECO:0000256" key="10">
    <source>
        <dbReference type="ARBA" id="ARBA00023204"/>
    </source>
</evidence>
<evidence type="ECO:0000256" key="4">
    <source>
        <dbReference type="ARBA" id="ARBA00022763"/>
    </source>
</evidence>
<dbReference type="Pfam" id="PF13361">
    <property type="entry name" value="UvrD_C"/>
    <property type="match status" value="2"/>
</dbReference>
<evidence type="ECO:0000256" key="2">
    <source>
        <dbReference type="ARBA" id="ARBA00022722"/>
    </source>
</evidence>
<keyword evidence="5 15" id="KW-0378">Hydrolase</keyword>
<dbReference type="PROSITE" id="PS51198">
    <property type="entry name" value="UVRD_HELICASE_ATP_BIND"/>
    <property type="match status" value="1"/>
</dbReference>
<evidence type="ECO:0000256" key="7">
    <source>
        <dbReference type="ARBA" id="ARBA00022839"/>
    </source>
</evidence>
<dbReference type="Gene3D" id="3.40.50.300">
    <property type="entry name" value="P-loop containing nucleotide triphosphate hydrolases"/>
    <property type="match status" value="3"/>
</dbReference>
<keyword evidence="3 15" id="KW-0547">Nucleotide-binding</keyword>
<dbReference type="InterPro" id="IPR014017">
    <property type="entry name" value="DNA_helicase_UvrD-like_C"/>
</dbReference>
<evidence type="ECO:0000256" key="6">
    <source>
        <dbReference type="ARBA" id="ARBA00022806"/>
    </source>
</evidence>
<keyword evidence="8 15" id="KW-0067">ATP-binding</keyword>
<dbReference type="GO" id="GO:0033202">
    <property type="term" value="C:DNA helicase complex"/>
    <property type="evidence" value="ECO:0007669"/>
    <property type="project" value="TreeGrafter"/>
</dbReference>
<dbReference type="Gene3D" id="3.90.320.10">
    <property type="match status" value="1"/>
</dbReference>
<evidence type="ECO:0000256" key="11">
    <source>
        <dbReference type="ARBA" id="ARBA00023235"/>
    </source>
</evidence>
<dbReference type="Gene3D" id="1.10.10.160">
    <property type="match status" value="1"/>
</dbReference>
<dbReference type="GO" id="GO:0005524">
    <property type="term" value="F:ATP binding"/>
    <property type="evidence" value="ECO:0007669"/>
    <property type="project" value="UniProtKB-UniRule"/>
</dbReference>
<accession>A0A0H2MA99</accession>
<evidence type="ECO:0000256" key="9">
    <source>
        <dbReference type="ARBA" id="ARBA00023125"/>
    </source>
</evidence>
<comment type="similarity">
    <text evidence="1">Belongs to the helicase family. UvrD subfamily.</text>
</comment>
<evidence type="ECO:0000256" key="15">
    <source>
        <dbReference type="PROSITE-ProRule" id="PRU00560"/>
    </source>
</evidence>
<feature type="domain" description="UvrD-like helicase C-terminal" evidence="17">
    <location>
        <begin position="246"/>
        <end position="521"/>
    </location>
</feature>
<keyword evidence="2" id="KW-0540">Nuclease</keyword>
<dbReference type="CDD" id="cd17932">
    <property type="entry name" value="DEXQc_UvrD"/>
    <property type="match status" value="1"/>
</dbReference>
<evidence type="ECO:0000313" key="19">
    <source>
        <dbReference type="Proteomes" id="UP000035170"/>
    </source>
</evidence>
<organism evidence="18 19">
    <name type="scientific">Variovorax paradoxus</name>
    <dbReference type="NCBI Taxonomy" id="34073"/>
    <lineage>
        <taxon>Bacteria</taxon>
        <taxon>Pseudomonadati</taxon>
        <taxon>Pseudomonadota</taxon>
        <taxon>Betaproteobacteria</taxon>
        <taxon>Burkholderiales</taxon>
        <taxon>Comamonadaceae</taxon>
        <taxon>Variovorax</taxon>
    </lineage>
</organism>
<comment type="catalytic activity">
    <reaction evidence="12">
        <text>Couples ATP hydrolysis with the unwinding of duplex DNA by translocating in the 3'-5' direction.</text>
        <dbReference type="EC" id="5.6.2.4"/>
    </reaction>
</comment>
<dbReference type="GO" id="GO:0043138">
    <property type="term" value="F:3'-5' DNA helicase activity"/>
    <property type="evidence" value="ECO:0007669"/>
    <property type="project" value="UniProtKB-EC"/>
</dbReference>
<keyword evidence="9" id="KW-0238">DNA-binding</keyword>
<dbReference type="SUPFAM" id="SSF52540">
    <property type="entry name" value="P-loop containing nucleoside triphosphate hydrolases"/>
    <property type="match status" value="1"/>
</dbReference>
<evidence type="ECO:0000256" key="13">
    <source>
        <dbReference type="ARBA" id="ARBA00034808"/>
    </source>
</evidence>
<evidence type="ECO:0000256" key="1">
    <source>
        <dbReference type="ARBA" id="ARBA00009922"/>
    </source>
</evidence>
<dbReference type="InterPro" id="IPR011604">
    <property type="entry name" value="PDDEXK-like_dom_sf"/>
</dbReference>
<name>A0A0H2MA99_VARPD</name>
<dbReference type="InterPro" id="IPR000212">
    <property type="entry name" value="DNA_helicase_UvrD/REP"/>
</dbReference>
<dbReference type="PATRIC" id="fig|34073.19.peg.4986"/>
<dbReference type="Pfam" id="PF00580">
    <property type="entry name" value="UvrD-helicase"/>
    <property type="match status" value="1"/>
</dbReference>
<dbReference type="GO" id="GO:0003677">
    <property type="term" value="F:DNA binding"/>
    <property type="evidence" value="ECO:0007669"/>
    <property type="project" value="UniProtKB-KW"/>
</dbReference>
<dbReference type="GO" id="GO:0016887">
    <property type="term" value="F:ATP hydrolysis activity"/>
    <property type="evidence" value="ECO:0007669"/>
    <property type="project" value="RHEA"/>
</dbReference>
<dbReference type="PANTHER" id="PTHR11070:SF55">
    <property type="entry name" value="DNA 3'-5' HELICASE"/>
    <property type="match status" value="1"/>
</dbReference>
<keyword evidence="11" id="KW-0413">Isomerase</keyword>
<keyword evidence="7" id="KW-0269">Exonuclease</keyword>
<evidence type="ECO:0000256" key="3">
    <source>
        <dbReference type="ARBA" id="ARBA00022741"/>
    </source>
</evidence>
<comment type="catalytic activity">
    <reaction evidence="14">
        <text>ATP + H2O = ADP + phosphate + H(+)</text>
        <dbReference type="Rhea" id="RHEA:13065"/>
        <dbReference type="ChEBI" id="CHEBI:15377"/>
        <dbReference type="ChEBI" id="CHEBI:15378"/>
        <dbReference type="ChEBI" id="CHEBI:30616"/>
        <dbReference type="ChEBI" id="CHEBI:43474"/>
        <dbReference type="ChEBI" id="CHEBI:456216"/>
        <dbReference type="EC" id="5.6.2.4"/>
    </reaction>
</comment>
<gene>
    <name evidence="18" type="primary">pcrA</name>
    <name evidence="18" type="ORF">VPARA_48730</name>
</gene>
<dbReference type="EMBL" id="JZWI01000028">
    <property type="protein sequence ID" value="KLN53935.1"/>
    <property type="molecule type" value="Genomic_DNA"/>
</dbReference>
<evidence type="ECO:0000256" key="8">
    <source>
        <dbReference type="ARBA" id="ARBA00022840"/>
    </source>
</evidence>
<dbReference type="Proteomes" id="UP000035170">
    <property type="component" value="Unassembled WGS sequence"/>
</dbReference>
<dbReference type="PROSITE" id="PS51217">
    <property type="entry name" value="UVRD_HELICASE_CTER"/>
    <property type="match status" value="1"/>
</dbReference>
<protein>
    <recommendedName>
        <fullName evidence="13">DNA 3'-5' helicase</fullName>
        <ecNumber evidence="13">5.6.2.4</ecNumber>
    </recommendedName>
</protein>
<evidence type="ECO:0000256" key="12">
    <source>
        <dbReference type="ARBA" id="ARBA00034617"/>
    </source>
</evidence>
<proteinExistence type="inferred from homology"/>
<evidence type="ECO:0000256" key="14">
    <source>
        <dbReference type="ARBA" id="ARBA00048988"/>
    </source>
</evidence>
<dbReference type="InterPro" id="IPR027417">
    <property type="entry name" value="P-loop_NTPase"/>
</dbReference>
<dbReference type="PANTHER" id="PTHR11070">
    <property type="entry name" value="UVRD / RECB / PCRA DNA HELICASE FAMILY MEMBER"/>
    <property type="match status" value="1"/>
</dbReference>
<keyword evidence="10" id="KW-0234">DNA repair</keyword>
<evidence type="ECO:0000256" key="5">
    <source>
        <dbReference type="ARBA" id="ARBA00022801"/>
    </source>
</evidence>